<evidence type="ECO:0000313" key="2">
    <source>
        <dbReference type="EMBL" id="KAK5091639.1"/>
    </source>
</evidence>
<proteinExistence type="predicted"/>
<protein>
    <submittedName>
        <fullName evidence="2">Uncharacterized protein</fullName>
    </submittedName>
</protein>
<evidence type="ECO:0000313" key="3">
    <source>
        <dbReference type="Proteomes" id="UP001309876"/>
    </source>
</evidence>
<dbReference type="EMBL" id="JAVRRJ010000001">
    <property type="protein sequence ID" value="KAK5091639.1"/>
    <property type="molecule type" value="Genomic_DNA"/>
</dbReference>
<dbReference type="AlphaFoldDB" id="A0AAN7T869"/>
<comment type="caution">
    <text evidence="2">The sequence shown here is derived from an EMBL/GenBank/DDBJ whole genome shotgun (WGS) entry which is preliminary data.</text>
</comment>
<feature type="compositionally biased region" description="Basic and acidic residues" evidence="1">
    <location>
        <begin position="28"/>
        <end position="38"/>
    </location>
</feature>
<organism evidence="2 3">
    <name type="scientific">Lithohypha guttulata</name>
    <dbReference type="NCBI Taxonomy" id="1690604"/>
    <lineage>
        <taxon>Eukaryota</taxon>
        <taxon>Fungi</taxon>
        <taxon>Dikarya</taxon>
        <taxon>Ascomycota</taxon>
        <taxon>Pezizomycotina</taxon>
        <taxon>Eurotiomycetes</taxon>
        <taxon>Chaetothyriomycetidae</taxon>
        <taxon>Chaetothyriales</taxon>
        <taxon>Trichomeriaceae</taxon>
        <taxon>Lithohypha</taxon>
    </lineage>
</organism>
<keyword evidence="3" id="KW-1185">Reference proteome</keyword>
<sequence>MWPFSLTHEDAANPGWKGKELSPAQLEQSRKQWEEKHTQPSKPIMTAEPDAALKDYVRQPQRLGLNPVGRLALLSTVSFVTGLALGSANGSRIAAMRYRAENAHYMPISKAGWYLYGRSRNYHAIIGGVTEGVKTGARFAGWAALFVVIEEGLDRARGTVFRRRGEEERKGQRDFLNTVSAAVALSGLHGWWNNLDRFAAMRMTRFAVRYAVPYGLMQDLLAALRGDRPWYIDSVLKRTLDRTKTGIPV</sequence>
<evidence type="ECO:0000256" key="1">
    <source>
        <dbReference type="SAM" id="MobiDB-lite"/>
    </source>
</evidence>
<dbReference type="PANTHER" id="PTHR37852:SF1">
    <property type="entry name" value="HIG1 DOMAIN-CONTAINING PROTEIN"/>
    <property type="match status" value="1"/>
</dbReference>
<name>A0AAN7T869_9EURO</name>
<gene>
    <name evidence="2" type="ORF">LTR05_001824</name>
</gene>
<dbReference type="Proteomes" id="UP001309876">
    <property type="component" value="Unassembled WGS sequence"/>
</dbReference>
<dbReference type="PANTHER" id="PTHR37852">
    <property type="entry name" value="YALI0B21208P"/>
    <property type="match status" value="1"/>
</dbReference>
<feature type="region of interest" description="Disordered" evidence="1">
    <location>
        <begin position="1"/>
        <end position="43"/>
    </location>
</feature>
<reference evidence="2 3" key="1">
    <citation type="submission" date="2023-08" db="EMBL/GenBank/DDBJ databases">
        <title>Black Yeasts Isolated from many extreme environments.</title>
        <authorList>
            <person name="Coleine C."/>
            <person name="Stajich J.E."/>
            <person name="Selbmann L."/>
        </authorList>
    </citation>
    <scope>NUCLEOTIDE SEQUENCE [LARGE SCALE GENOMIC DNA]</scope>
    <source>
        <strain evidence="2 3">CCFEE 5910</strain>
    </source>
</reference>
<accession>A0AAN7T869</accession>